<sequence length="115" mass="13189">MTSSNSQMHNDIMANGSKERPPMLAPIQLEDTPLDDENPKRPVEIVKETYRNTNPENQKLIYDEAEAVHIILNRIGNDIYSTVDACPNAKDIWIVIERLQQGESINIQDVKRKLF</sequence>
<reference evidence="2" key="1">
    <citation type="journal article" date="2022" name="Int. J. Mol. Sci.">
        <title>Draft Genome of Tanacetum Coccineum: Genomic Comparison of Closely Related Tanacetum-Family Plants.</title>
        <authorList>
            <person name="Yamashiro T."/>
            <person name="Shiraishi A."/>
            <person name="Nakayama K."/>
            <person name="Satake H."/>
        </authorList>
    </citation>
    <scope>NUCLEOTIDE SEQUENCE</scope>
</reference>
<dbReference type="EMBL" id="BQNB010011298">
    <property type="protein sequence ID" value="GJS88762.1"/>
    <property type="molecule type" value="Genomic_DNA"/>
</dbReference>
<organism evidence="2 3">
    <name type="scientific">Tanacetum coccineum</name>
    <dbReference type="NCBI Taxonomy" id="301880"/>
    <lineage>
        <taxon>Eukaryota</taxon>
        <taxon>Viridiplantae</taxon>
        <taxon>Streptophyta</taxon>
        <taxon>Embryophyta</taxon>
        <taxon>Tracheophyta</taxon>
        <taxon>Spermatophyta</taxon>
        <taxon>Magnoliopsida</taxon>
        <taxon>eudicotyledons</taxon>
        <taxon>Gunneridae</taxon>
        <taxon>Pentapetalae</taxon>
        <taxon>asterids</taxon>
        <taxon>campanulids</taxon>
        <taxon>Asterales</taxon>
        <taxon>Asteraceae</taxon>
        <taxon>Asteroideae</taxon>
        <taxon>Anthemideae</taxon>
        <taxon>Anthemidinae</taxon>
        <taxon>Tanacetum</taxon>
    </lineage>
</organism>
<proteinExistence type="predicted"/>
<dbReference type="Proteomes" id="UP001151760">
    <property type="component" value="Unassembled WGS sequence"/>
</dbReference>
<evidence type="ECO:0000313" key="2">
    <source>
        <dbReference type="EMBL" id="GJS88762.1"/>
    </source>
</evidence>
<protein>
    <submittedName>
        <fullName evidence="2">Uncharacterized protein</fullName>
    </submittedName>
</protein>
<gene>
    <name evidence="2" type="ORF">Tco_0771398</name>
</gene>
<evidence type="ECO:0000313" key="3">
    <source>
        <dbReference type="Proteomes" id="UP001151760"/>
    </source>
</evidence>
<keyword evidence="3" id="KW-1185">Reference proteome</keyword>
<accession>A0ABQ4ZHU4</accession>
<name>A0ABQ4ZHU4_9ASTR</name>
<reference evidence="2" key="2">
    <citation type="submission" date="2022-01" db="EMBL/GenBank/DDBJ databases">
        <authorList>
            <person name="Yamashiro T."/>
            <person name="Shiraishi A."/>
            <person name="Satake H."/>
            <person name="Nakayama K."/>
        </authorList>
    </citation>
    <scope>NUCLEOTIDE SEQUENCE</scope>
</reference>
<comment type="caution">
    <text evidence="2">The sequence shown here is derived from an EMBL/GenBank/DDBJ whole genome shotgun (WGS) entry which is preliminary data.</text>
</comment>
<feature type="region of interest" description="Disordered" evidence="1">
    <location>
        <begin position="1"/>
        <end position="41"/>
    </location>
</feature>
<evidence type="ECO:0000256" key="1">
    <source>
        <dbReference type="SAM" id="MobiDB-lite"/>
    </source>
</evidence>